<dbReference type="InterPro" id="IPR011697">
    <property type="entry name" value="Peptidase_C26"/>
</dbReference>
<dbReference type="Proteomes" id="UP000182635">
    <property type="component" value="Unassembled WGS sequence"/>
</dbReference>
<dbReference type="Pfam" id="PF07722">
    <property type="entry name" value="Peptidase_C26"/>
    <property type="match status" value="1"/>
</dbReference>
<dbReference type="PANTHER" id="PTHR43235:SF1">
    <property type="entry name" value="GLUTAMINE AMIDOTRANSFERASE PB2B2.05-RELATED"/>
    <property type="match status" value="1"/>
</dbReference>
<evidence type="ECO:0000313" key="1">
    <source>
        <dbReference type="EMBL" id="SFG62091.1"/>
    </source>
</evidence>
<dbReference type="InterPro" id="IPR029062">
    <property type="entry name" value="Class_I_gatase-like"/>
</dbReference>
<dbReference type="GO" id="GO:0005829">
    <property type="term" value="C:cytosol"/>
    <property type="evidence" value="ECO:0007669"/>
    <property type="project" value="TreeGrafter"/>
</dbReference>
<reference evidence="2" key="1">
    <citation type="submission" date="2016-10" db="EMBL/GenBank/DDBJ databases">
        <authorList>
            <person name="Varghese N."/>
            <person name="Submissions S."/>
        </authorList>
    </citation>
    <scope>NUCLEOTIDE SEQUENCE [LARGE SCALE GENOMIC DNA]</scope>
    <source>
        <strain evidence="2">DSM 20403</strain>
    </source>
</reference>
<dbReference type="GO" id="GO:0016811">
    <property type="term" value="F:hydrolase activity, acting on carbon-nitrogen (but not peptide) bonds, in linear amides"/>
    <property type="evidence" value="ECO:0007669"/>
    <property type="project" value="InterPro"/>
</dbReference>
<dbReference type="PANTHER" id="PTHR43235">
    <property type="entry name" value="GLUTAMINE AMIDOTRANSFERASE PB2B2.05-RELATED"/>
    <property type="match status" value="1"/>
</dbReference>
<proteinExistence type="predicted"/>
<dbReference type="AlphaFoldDB" id="A0A1I2TIC4"/>
<dbReference type="PROSITE" id="PS51273">
    <property type="entry name" value="GATASE_TYPE_1"/>
    <property type="match status" value="1"/>
</dbReference>
<dbReference type="InterPro" id="IPR044668">
    <property type="entry name" value="PuuD-like"/>
</dbReference>
<gene>
    <name evidence="1" type="ORF">SAMN02910432_02061</name>
</gene>
<evidence type="ECO:0000313" key="2">
    <source>
        <dbReference type="Proteomes" id="UP000182635"/>
    </source>
</evidence>
<dbReference type="Gene3D" id="3.40.50.880">
    <property type="match status" value="1"/>
</dbReference>
<protein>
    <submittedName>
        <fullName evidence="1">Peptidase C26</fullName>
    </submittedName>
</protein>
<dbReference type="EMBL" id="FOPI01000057">
    <property type="protein sequence ID" value="SFG62091.1"/>
    <property type="molecule type" value="Genomic_DNA"/>
</dbReference>
<dbReference type="SUPFAM" id="SSF52317">
    <property type="entry name" value="Class I glutamine amidotransferase-like"/>
    <property type="match status" value="1"/>
</dbReference>
<name>A0A1I2TIC4_9LACO</name>
<accession>A0A1I2TIC4</accession>
<organism evidence="1 2">
    <name type="scientific">Ligilactobacillus ruminis DSM 20403 = NBRC 102161</name>
    <dbReference type="NCBI Taxonomy" id="1423798"/>
    <lineage>
        <taxon>Bacteria</taxon>
        <taxon>Bacillati</taxon>
        <taxon>Bacillota</taxon>
        <taxon>Bacilli</taxon>
        <taxon>Lactobacillales</taxon>
        <taxon>Lactobacillaceae</taxon>
        <taxon>Ligilactobacillus</taxon>
    </lineage>
</organism>
<sequence length="154" mass="17333">MSKRDRQDIEIANYFLFAKKKPVLGICRGIQIINVACGGTLYQDLVKEGGFESHSGSRYPRNEGWHRVDFEPRSRFADIFGKSSVMVNSYHHQGVSLPGKGCEIKGKSEDGVPEAIEVMNHPFALAVQWHPEMMFDSEEQVKILAAFVDAAKKF</sequence>